<comment type="caution">
    <text evidence="4">The sequence shown here is derived from an EMBL/GenBank/DDBJ whole genome shotgun (WGS) entry which is preliminary data.</text>
</comment>
<proteinExistence type="predicted"/>
<dbReference type="Pfam" id="PF00395">
    <property type="entry name" value="SLH"/>
    <property type="match status" value="3"/>
</dbReference>
<evidence type="ECO:0000256" key="2">
    <source>
        <dbReference type="SAM" id="SignalP"/>
    </source>
</evidence>
<dbReference type="RefSeq" id="WP_185913744.1">
    <property type="nucleotide sequence ID" value="NZ_JBBAGV010000012.1"/>
</dbReference>
<feature type="signal peptide" evidence="2">
    <location>
        <begin position="1"/>
        <end position="31"/>
    </location>
</feature>
<sequence length="842" mass="89518">MAKNKSFNKLMAGTMTAAMVAGVVAPVAASASENAFPDVPSGQWYTKAINEMAAKGIISGLTDGTFGLGKDVTRAEVATFIVKAKDIKPNSKSTSFTDVDANEWYAQWVSAAESNKLMAGIGDNKFGPKDQLTRAQMAQILVNAYGFKADENNKQTFNDIDGLSWATAKSSIETLASLGLISGYGDGTFKPNKVVSREEAAQFIYNAMNYKQPEAKVVSATPINAKQVEVKFGTEVSIDTKDLEAAKKLFTLGDKELTAVEVAKDNKTVVLTFNGVHGIEDAVLVVNPIATKADAKVKTGKHTQVISYKDTVRPTVKGVEYVNTNTAKIIFSEPVQNLGNATGTNGVGEVKLAADGKSATVDLTNVKENTEAVVTIVGATDFAGNLISPNPVKVNVKKQAIDKTAPTVTGVEAVANNQLKVTFSKDFTETELEKGITVDTGKKDENGKVVPVTVEKVEFDKDNSKVAYVTLKEDLRDGINTIKIAKETVDSTLTPFKEAYSKQLVVSIKAEAAPELTKSEVVTEKDNQVLVLTYNKEVTSSGTALKGDLYSDYVTSTNIDFVAADKVKVDEKDKKVVKIDLKDVKAGKWTVKLAEGFVKDTSAKTLASKAKTITFDVAATKDPVNPLAYTVSVNKDTNKVLVNFAGKVDGASATNAANYTVEGAAVEKAVLTDNTEAGATVELTLKADSVEATGNYAVSVNGVKDSTKTVEAKPAKDANLVVTLTENVAPKVAKAELTNGKDLELTFSEAVKAETVNAADFIVLLDGKDVTKELGTDKNITVTKVEGTEASKVTFTFSRALDSKELAKTLTVKPGKDGVKVTDSNGNKLAAFESITVKNIIK</sequence>
<evidence type="ECO:0000313" key="4">
    <source>
        <dbReference type="EMBL" id="MEI5931683.1"/>
    </source>
</evidence>
<protein>
    <submittedName>
        <fullName evidence="4">S-layer homology domain-containing protein</fullName>
    </submittedName>
</protein>
<dbReference type="Gene3D" id="2.60.40.1220">
    <property type="match status" value="4"/>
</dbReference>
<dbReference type="Pfam" id="PF13205">
    <property type="entry name" value="Big_5"/>
    <property type="match status" value="1"/>
</dbReference>
<evidence type="ECO:0000259" key="3">
    <source>
        <dbReference type="PROSITE" id="PS51272"/>
    </source>
</evidence>
<dbReference type="InterPro" id="IPR001119">
    <property type="entry name" value="SLH_dom"/>
</dbReference>
<name>A0ABU8HYS8_9BACI</name>
<evidence type="ECO:0000256" key="1">
    <source>
        <dbReference type="ARBA" id="ARBA00022729"/>
    </source>
</evidence>
<feature type="chain" id="PRO_5045962862" evidence="2">
    <location>
        <begin position="32"/>
        <end position="842"/>
    </location>
</feature>
<dbReference type="EMBL" id="JBBAGW010000012">
    <property type="protein sequence ID" value="MEI5931683.1"/>
    <property type="molecule type" value="Genomic_DNA"/>
</dbReference>
<feature type="domain" description="SLH" evidence="3">
    <location>
        <begin position="96"/>
        <end position="152"/>
    </location>
</feature>
<keyword evidence="5" id="KW-1185">Reference proteome</keyword>
<evidence type="ECO:0000313" key="5">
    <source>
        <dbReference type="Proteomes" id="UP001365619"/>
    </source>
</evidence>
<dbReference type="InterPro" id="IPR014755">
    <property type="entry name" value="Cu-Rt/internalin_Ig-like"/>
</dbReference>
<organism evidence="4 5">
    <name type="scientific">Bacillus luti</name>
    <dbReference type="NCBI Taxonomy" id="2026191"/>
    <lineage>
        <taxon>Bacteria</taxon>
        <taxon>Bacillati</taxon>
        <taxon>Bacillota</taxon>
        <taxon>Bacilli</taxon>
        <taxon>Bacillales</taxon>
        <taxon>Bacillaceae</taxon>
        <taxon>Bacillus</taxon>
        <taxon>Bacillus cereus group</taxon>
    </lineage>
</organism>
<dbReference type="Proteomes" id="UP001365619">
    <property type="component" value="Unassembled WGS sequence"/>
</dbReference>
<gene>
    <name evidence="4" type="ORF">WBS43_23530</name>
</gene>
<dbReference type="PANTHER" id="PTHR43308">
    <property type="entry name" value="OUTER MEMBRANE PROTEIN ALPHA-RELATED"/>
    <property type="match status" value="1"/>
</dbReference>
<reference evidence="4 5" key="1">
    <citation type="submission" date="2024-03" db="EMBL/GenBank/DDBJ databases">
        <title>A Rare Waterborne Outbreak of Bacillus cereus in China: Epidemiologic Survey, Genomic Insights and Virulence Characteristics.</title>
        <authorList>
            <person name="Wang S."/>
        </authorList>
    </citation>
    <scope>NUCLEOTIDE SEQUENCE [LARGE SCALE GENOMIC DNA]</scope>
    <source>
        <strain evidence="4 5">BC008</strain>
    </source>
</reference>
<feature type="domain" description="SLH" evidence="3">
    <location>
        <begin position="32"/>
        <end position="95"/>
    </location>
</feature>
<dbReference type="PROSITE" id="PS51272">
    <property type="entry name" value="SLH"/>
    <property type="match status" value="3"/>
</dbReference>
<feature type="domain" description="SLH" evidence="3">
    <location>
        <begin position="153"/>
        <end position="218"/>
    </location>
</feature>
<accession>A0ABU8HYS8</accession>
<dbReference type="InterPro" id="IPR051465">
    <property type="entry name" value="Cell_Envelope_Struct_Comp"/>
</dbReference>
<keyword evidence="1 2" id="KW-0732">Signal</keyword>
<dbReference type="InterPro" id="IPR032812">
    <property type="entry name" value="SbsA_Ig"/>
</dbReference>